<keyword evidence="1" id="KW-0805">Transcription regulation</keyword>
<dbReference type="PRINTS" id="PR00038">
    <property type="entry name" value="HTHLUXR"/>
</dbReference>
<dbReference type="PROSITE" id="PS50043">
    <property type="entry name" value="HTH_LUXR_2"/>
    <property type="match status" value="2"/>
</dbReference>
<evidence type="ECO:0000259" key="4">
    <source>
        <dbReference type="PROSITE" id="PS50043"/>
    </source>
</evidence>
<comment type="caution">
    <text evidence="5">The sequence shown here is derived from an EMBL/GenBank/DDBJ whole genome shotgun (WGS) entry which is preliminary data.</text>
</comment>
<proteinExistence type="predicted"/>
<dbReference type="GO" id="GO:0006355">
    <property type="term" value="P:regulation of DNA-templated transcription"/>
    <property type="evidence" value="ECO:0007669"/>
    <property type="project" value="InterPro"/>
</dbReference>
<protein>
    <recommendedName>
        <fullName evidence="4">HTH luxR-type domain-containing protein</fullName>
    </recommendedName>
</protein>
<organism evidence="5 6">
    <name type="scientific">Jiangella rhizosphaerae</name>
    <dbReference type="NCBI Taxonomy" id="2293569"/>
    <lineage>
        <taxon>Bacteria</taxon>
        <taxon>Bacillati</taxon>
        <taxon>Actinomycetota</taxon>
        <taxon>Actinomycetes</taxon>
        <taxon>Jiangellales</taxon>
        <taxon>Jiangellaceae</taxon>
        <taxon>Jiangella</taxon>
    </lineage>
</organism>
<dbReference type="PANTHER" id="PTHR44688">
    <property type="entry name" value="DNA-BINDING TRANSCRIPTIONAL ACTIVATOR DEVR_DOSR"/>
    <property type="match status" value="1"/>
</dbReference>
<dbReference type="Pfam" id="PF00196">
    <property type="entry name" value="GerE"/>
    <property type="match status" value="2"/>
</dbReference>
<dbReference type="PROSITE" id="PS00622">
    <property type="entry name" value="HTH_LUXR_1"/>
    <property type="match status" value="1"/>
</dbReference>
<dbReference type="GO" id="GO:0003677">
    <property type="term" value="F:DNA binding"/>
    <property type="evidence" value="ECO:0007669"/>
    <property type="project" value="UniProtKB-KW"/>
</dbReference>
<evidence type="ECO:0000313" key="5">
    <source>
        <dbReference type="EMBL" id="RIQ18885.1"/>
    </source>
</evidence>
<feature type="domain" description="HTH luxR-type" evidence="4">
    <location>
        <begin position="467"/>
        <end position="532"/>
    </location>
</feature>
<dbReference type="AlphaFoldDB" id="A0A418KLS8"/>
<dbReference type="PANTHER" id="PTHR44688:SF16">
    <property type="entry name" value="DNA-BINDING TRANSCRIPTIONAL ACTIVATOR DEVR_DOSR"/>
    <property type="match status" value="1"/>
</dbReference>
<evidence type="ECO:0000256" key="3">
    <source>
        <dbReference type="ARBA" id="ARBA00023163"/>
    </source>
</evidence>
<dbReference type="Gene3D" id="1.10.10.10">
    <property type="entry name" value="Winged helix-like DNA-binding domain superfamily/Winged helix DNA-binding domain"/>
    <property type="match status" value="2"/>
</dbReference>
<dbReference type="InterPro" id="IPR000792">
    <property type="entry name" value="Tscrpt_reg_LuxR_C"/>
</dbReference>
<feature type="domain" description="HTH luxR-type" evidence="4">
    <location>
        <begin position="538"/>
        <end position="603"/>
    </location>
</feature>
<reference evidence="5 6" key="1">
    <citation type="submission" date="2018-09" db="EMBL/GenBank/DDBJ databases">
        <title>Isolation, diversity and antifungal activity of actinobacteria from wheat.</title>
        <authorList>
            <person name="Han C."/>
        </authorList>
    </citation>
    <scope>NUCLEOTIDE SEQUENCE [LARGE SCALE GENOMIC DNA]</scope>
    <source>
        <strain evidence="5 6">NEAU-YY265</strain>
    </source>
</reference>
<dbReference type="Proteomes" id="UP000284057">
    <property type="component" value="Unassembled WGS sequence"/>
</dbReference>
<dbReference type="EMBL" id="QUAL01000186">
    <property type="protein sequence ID" value="RIQ18885.1"/>
    <property type="molecule type" value="Genomic_DNA"/>
</dbReference>
<keyword evidence="3" id="KW-0804">Transcription</keyword>
<gene>
    <name evidence="5" type="ORF">DY240_20655</name>
</gene>
<evidence type="ECO:0000256" key="2">
    <source>
        <dbReference type="ARBA" id="ARBA00023125"/>
    </source>
</evidence>
<dbReference type="InterPro" id="IPR016032">
    <property type="entry name" value="Sig_transdc_resp-reg_C-effctor"/>
</dbReference>
<dbReference type="SMART" id="SM00421">
    <property type="entry name" value="HTH_LUXR"/>
    <property type="match status" value="2"/>
</dbReference>
<keyword evidence="2" id="KW-0238">DNA-binding</keyword>
<accession>A0A418KLS8</accession>
<evidence type="ECO:0000313" key="6">
    <source>
        <dbReference type="Proteomes" id="UP000284057"/>
    </source>
</evidence>
<sequence length="620" mass="65389">MPLAGHGGFYGFSAVPVIRGLVDGEAAALAGRSLPALTGGALAAALESSPSGVLRLARYEQLSGRERPAHDRLTAVLPTVADPSLRRDLEVQLQLGVAFEPAFGAFTLSLDGPPGVVESSATAVRALVAVAFDRLVMDGIEPAGGWTAAPSVADWAEQLSLEERARLGLLELLARDDPAEILDAIDLLYWVPTLSLAHSLVVEGLQVADAARRAAERAGLGAIGPFLDHITGCCYTTQLRVAEAADMVDRALAGFEESGNWSWWMHVRSIQHVLAVMSREQPPGGGTSSSELERLLLMGDWRDGRRSLGHSVLMELAIVLTSLGDADGARRIILADGDIDDLVLTNPDRALTAEMLCAAAVADGDTVEAARLQRIVDHMMPSPYVLIVRERMQALLSGTAVQEAPVVEDLGHGFEVFRTRWLLLSDAVRRGRRDAALGALANLDAYATEARIAAVRTRAVQLFRAPVAPADGVLSTRQLEVATLAAAGRTNREIAAALFLGVRTVEGYVASALRALGLARREDLATVSLPVSLGAASEVAEPVYLTLRQGQVAALIAAGASNLDIADTLGITEKTVDKHIAAIKDRTGLGTRTAIAASFHTVLARAALPAEVRGPVRADG</sequence>
<evidence type="ECO:0000256" key="1">
    <source>
        <dbReference type="ARBA" id="ARBA00023015"/>
    </source>
</evidence>
<dbReference type="CDD" id="cd06170">
    <property type="entry name" value="LuxR_C_like"/>
    <property type="match status" value="2"/>
</dbReference>
<dbReference type="SUPFAM" id="SSF46894">
    <property type="entry name" value="C-terminal effector domain of the bipartite response regulators"/>
    <property type="match status" value="2"/>
</dbReference>
<name>A0A418KLS8_9ACTN</name>
<keyword evidence="6" id="KW-1185">Reference proteome</keyword>
<dbReference type="InterPro" id="IPR036388">
    <property type="entry name" value="WH-like_DNA-bd_sf"/>
</dbReference>